<name>A0ABU0CXZ8_9BACI</name>
<dbReference type="EMBL" id="JAUSUQ010000028">
    <property type="protein sequence ID" value="MDQ0341028.1"/>
    <property type="molecule type" value="Genomic_DNA"/>
</dbReference>
<evidence type="ECO:0000256" key="6">
    <source>
        <dbReference type="ARBA" id="ARBA00023136"/>
    </source>
</evidence>
<reference evidence="9 10" key="1">
    <citation type="submission" date="2023-07" db="EMBL/GenBank/DDBJ databases">
        <title>Genomic Encyclopedia of Type Strains, Phase IV (KMG-IV): sequencing the most valuable type-strain genomes for metagenomic binning, comparative biology and taxonomic classification.</title>
        <authorList>
            <person name="Goeker M."/>
        </authorList>
    </citation>
    <scope>NUCLEOTIDE SEQUENCE [LARGE SCALE GENOMIC DNA]</scope>
    <source>
        <strain evidence="9 10">DSM 17740</strain>
    </source>
</reference>
<feature type="transmembrane region" description="Helical" evidence="7">
    <location>
        <begin position="249"/>
        <end position="268"/>
    </location>
</feature>
<keyword evidence="10" id="KW-1185">Reference proteome</keyword>
<evidence type="ECO:0000313" key="9">
    <source>
        <dbReference type="EMBL" id="MDQ0341028.1"/>
    </source>
</evidence>
<proteinExistence type="predicted"/>
<keyword evidence="2" id="KW-1003">Cell membrane</keyword>
<gene>
    <name evidence="9" type="ORF">J2S00_003872</name>
</gene>
<evidence type="ECO:0000256" key="4">
    <source>
        <dbReference type="ARBA" id="ARBA00022692"/>
    </source>
</evidence>
<protein>
    <submittedName>
        <fullName evidence="9">Tripartite ATP-independent transporter DctM subunit</fullName>
    </submittedName>
</protein>
<keyword evidence="5 7" id="KW-1133">Transmembrane helix</keyword>
<dbReference type="PIRSF" id="PIRSF006066">
    <property type="entry name" value="HI0050"/>
    <property type="match status" value="1"/>
</dbReference>
<feature type="transmembrane region" description="Helical" evidence="7">
    <location>
        <begin position="225"/>
        <end position="243"/>
    </location>
</feature>
<evidence type="ECO:0000256" key="3">
    <source>
        <dbReference type="ARBA" id="ARBA00022519"/>
    </source>
</evidence>
<evidence type="ECO:0000256" key="1">
    <source>
        <dbReference type="ARBA" id="ARBA00004429"/>
    </source>
</evidence>
<feature type="transmembrane region" description="Helical" evidence="7">
    <location>
        <begin position="280"/>
        <end position="301"/>
    </location>
</feature>
<dbReference type="Proteomes" id="UP001232445">
    <property type="component" value="Unassembled WGS sequence"/>
</dbReference>
<dbReference type="InterPro" id="IPR004681">
    <property type="entry name" value="TRAP_DctM"/>
</dbReference>
<feature type="transmembrane region" description="Helical" evidence="7">
    <location>
        <begin position="321"/>
        <end position="338"/>
    </location>
</feature>
<feature type="domain" description="TRAP C4-dicarboxylate transport system permease DctM subunit" evidence="8">
    <location>
        <begin position="13"/>
        <end position="424"/>
    </location>
</feature>
<feature type="transmembrane region" description="Helical" evidence="7">
    <location>
        <begin position="173"/>
        <end position="199"/>
    </location>
</feature>
<keyword evidence="3" id="KW-0997">Cell inner membrane</keyword>
<comment type="caution">
    <text evidence="9">The sequence shown here is derived from an EMBL/GenBank/DDBJ whole genome shotgun (WGS) entry which is preliminary data.</text>
</comment>
<comment type="subcellular location">
    <subcellularLocation>
        <location evidence="1">Cell inner membrane</location>
        <topology evidence="1">Multi-pass membrane protein</topology>
    </subcellularLocation>
</comment>
<dbReference type="RefSeq" id="WP_307343647.1">
    <property type="nucleotide sequence ID" value="NZ_JAUSUQ010000028.1"/>
</dbReference>
<dbReference type="NCBIfam" id="TIGR00786">
    <property type="entry name" value="dctM"/>
    <property type="match status" value="1"/>
</dbReference>
<organism evidence="9 10">
    <name type="scientific">Caldalkalibacillus uzonensis</name>
    <dbReference type="NCBI Taxonomy" id="353224"/>
    <lineage>
        <taxon>Bacteria</taxon>
        <taxon>Bacillati</taxon>
        <taxon>Bacillota</taxon>
        <taxon>Bacilli</taxon>
        <taxon>Bacillales</taxon>
        <taxon>Bacillaceae</taxon>
        <taxon>Caldalkalibacillus</taxon>
    </lineage>
</organism>
<feature type="transmembrane region" description="Helical" evidence="7">
    <location>
        <begin position="6"/>
        <end position="39"/>
    </location>
</feature>
<accession>A0ABU0CXZ8</accession>
<dbReference type="Pfam" id="PF06808">
    <property type="entry name" value="DctM"/>
    <property type="match status" value="1"/>
</dbReference>
<feature type="transmembrane region" description="Helical" evidence="7">
    <location>
        <begin position="405"/>
        <end position="429"/>
    </location>
</feature>
<feature type="transmembrane region" description="Helical" evidence="7">
    <location>
        <begin position="375"/>
        <end position="393"/>
    </location>
</feature>
<evidence type="ECO:0000259" key="8">
    <source>
        <dbReference type="Pfam" id="PF06808"/>
    </source>
</evidence>
<evidence type="ECO:0000256" key="2">
    <source>
        <dbReference type="ARBA" id="ARBA00022475"/>
    </source>
</evidence>
<dbReference type="InterPro" id="IPR010656">
    <property type="entry name" value="DctM"/>
</dbReference>
<feature type="transmembrane region" description="Helical" evidence="7">
    <location>
        <begin position="100"/>
        <end position="125"/>
    </location>
</feature>
<evidence type="ECO:0000256" key="7">
    <source>
        <dbReference type="SAM" id="Phobius"/>
    </source>
</evidence>
<dbReference type="PANTHER" id="PTHR33362">
    <property type="entry name" value="SIALIC ACID TRAP TRANSPORTER PERMEASE PROTEIN SIAT-RELATED"/>
    <property type="match status" value="1"/>
</dbReference>
<feature type="transmembrane region" description="Helical" evidence="7">
    <location>
        <begin position="146"/>
        <end position="167"/>
    </location>
</feature>
<feature type="transmembrane region" description="Helical" evidence="7">
    <location>
        <begin position="60"/>
        <end position="80"/>
    </location>
</feature>
<evidence type="ECO:0000313" key="10">
    <source>
        <dbReference type="Proteomes" id="UP001232445"/>
    </source>
</evidence>
<evidence type="ECO:0000256" key="5">
    <source>
        <dbReference type="ARBA" id="ARBA00022989"/>
    </source>
</evidence>
<keyword evidence="4 7" id="KW-0812">Transmembrane</keyword>
<keyword evidence="6 7" id="KW-0472">Membrane</keyword>
<feature type="transmembrane region" description="Helical" evidence="7">
    <location>
        <begin position="350"/>
        <end position="369"/>
    </location>
</feature>
<dbReference type="PANTHER" id="PTHR33362:SF5">
    <property type="entry name" value="C4-DICARBOXYLATE TRAP TRANSPORTER LARGE PERMEASE PROTEIN DCTM"/>
    <property type="match status" value="1"/>
</dbReference>
<sequence>MSPELIGLLGIPLLIILLLLKVPVGISLLLVGTVGYATIRNIESALKVLGTSTFNVVSSYNLSVIPLFIFMGMILSYCGFGSDLYRALDRWMGRVKGGLAISTIGTSAIFGAISGSVNATTATLAKVTLPEMKKFRYDPGLSTASVAAGGTLGLLIPPSVILILYGILTRESIGALLIAGIIPGIIQMIIFIIIIFVLVSRNPSLAPPRSQVIPLSEKIRSLKSVWPFLLMFALSIGGIYFGVFTPTEAAGIGSFGALVIALLSRRLSFQKLKASIDDTLRLSAMIFLILMGAEIFSQFLAISRIPFETTSYLDSLTLNPYIILFFILLTLFVLGLFIEGLSILVITLPIIYPLIIELGFNGVWFGVIMVMLNNIGLLTPPVGVSVFVIKGVAKDVPIQTIFKGVIPMLLAIVICTAILILFPDLVTFLPSLMGN</sequence>